<dbReference type="Pfam" id="PF13091">
    <property type="entry name" value="PLDc_2"/>
    <property type="match status" value="2"/>
</dbReference>
<evidence type="ECO:0000256" key="2">
    <source>
        <dbReference type="ARBA" id="ARBA00022475"/>
    </source>
</evidence>
<dbReference type="InterPro" id="IPR022924">
    <property type="entry name" value="Cardiolipin_synthase"/>
</dbReference>
<feature type="domain" description="PLD phosphodiesterase" evidence="9">
    <location>
        <begin position="376"/>
        <end position="403"/>
    </location>
</feature>
<keyword evidence="4" id="KW-0812">Transmembrane</keyword>
<comment type="subcellular location">
    <subcellularLocation>
        <location evidence="1">Cell membrane</location>
    </subcellularLocation>
</comment>
<protein>
    <recommendedName>
        <fullName evidence="8">Cardiolipin synthase</fullName>
        <ecNumber evidence="8">2.7.8.-</ecNumber>
    </recommendedName>
</protein>
<evidence type="ECO:0000256" key="1">
    <source>
        <dbReference type="ARBA" id="ARBA00004236"/>
    </source>
</evidence>
<keyword evidence="2" id="KW-1003">Cell membrane</keyword>
<reference evidence="10 11" key="1">
    <citation type="submission" date="2021-10" db="EMBL/GenBank/DDBJ databases">
        <authorList>
            <person name="Koch H."/>
        </authorList>
    </citation>
    <scope>NUCLEOTIDE SEQUENCE [LARGE SCALE GENOMIC DNA]</scope>
    <source>
        <strain evidence="10">6680</strain>
    </source>
</reference>
<evidence type="ECO:0000256" key="5">
    <source>
        <dbReference type="ARBA" id="ARBA00022737"/>
    </source>
</evidence>
<evidence type="ECO:0000256" key="4">
    <source>
        <dbReference type="ARBA" id="ARBA00022692"/>
    </source>
</evidence>
<evidence type="ECO:0000256" key="3">
    <source>
        <dbReference type="ARBA" id="ARBA00022679"/>
    </source>
</evidence>
<dbReference type="NCBIfam" id="TIGR04265">
    <property type="entry name" value="bac_cardiolipin"/>
    <property type="match status" value="1"/>
</dbReference>
<dbReference type="EC" id="2.7.8.-" evidence="8"/>
<dbReference type="PROSITE" id="PS51257">
    <property type="entry name" value="PROKAR_LIPOPROTEIN"/>
    <property type="match status" value="1"/>
</dbReference>
<organism evidence="10 11">
    <name type="scientific">Candidatus Nitrotoga arctica</name>
    <dbReference type="NCBI Taxonomy" id="453162"/>
    <lineage>
        <taxon>Bacteria</taxon>
        <taxon>Pseudomonadati</taxon>
        <taxon>Pseudomonadota</taxon>
        <taxon>Betaproteobacteria</taxon>
        <taxon>Nitrosomonadales</taxon>
        <taxon>Gallionellaceae</taxon>
        <taxon>Candidatus Nitrotoga</taxon>
    </lineage>
</organism>
<sequence>MDCVVRLNWIIRFASVVAIGLLTTACAALPEVRYLKSSLVAPDSPTVTNAQGTLSAKKSNSLLAKRWRNSHVDVAALAALEEAATGSPLIAGNKVTLLYDGPQTMAAMIEAISAAKDHINLETYIFDQDELGIRFADLLISRQRAGVQVNIIYDSVGTIGTPQAFFDKMRDAGIHLLAFNPVNPLKLTGPWGPNNRDHRKILVVDGVVAFTGGVNISNAYGNSSLFRSKVKRNTKVGWRDTHIKIEGPGVAAFQWAFLNTWASQQSPDLPDSDFFPPLKEVGNKLVRVLVSEPGGDYDTYKAYVLAIQEAKKTIHITCAYFVPDAQILQALIDAAHRGVDVKVILPGVTDSGLVFHAAQSFYSEMLANGIKIYQLQIAVLHAKTAVIDKVWSTVGSTNIDTRSFLHNNEINVVVFGDEFGTAMENAFFEDLRNSVEIIKETWEQRSLGNRLKEWVARRFEYWL</sequence>
<keyword evidence="3" id="KW-0808">Transferase</keyword>
<dbReference type="PANTHER" id="PTHR21248">
    <property type="entry name" value="CARDIOLIPIN SYNTHASE"/>
    <property type="match status" value="1"/>
</dbReference>
<dbReference type="CDD" id="cd09159">
    <property type="entry name" value="PLDc_ybhO_like_2"/>
    <property type="match status" value="1"/>
</dbReference>
<dbReference type="InterPro" id="IPR025202">
    <property type="entry name" value="PLD-like_dom"/>
</dbReference>
<dbReference type="RefSeq" id="WP_239797269.1">
    <property type="nucleotide sequence ID" value="NZ_OU912926.1"/>
</dbReference>
<keyword evidence="5" id="KW-0677">Repeat</keyword>
<feature type="domain" description="PLD phosphodiesterase" evidence="9">
    <location>
        <begin position="193"/>
        <end position="220"/>
    </location>
</feature>
<dbReference type="EMBL" id="OU912926">
    <property type="protein sequence ID" value="CAG9933497.1"/>
    <property type="molecule type" value="Genomic_DNA"/>
</dbReference>
<dbReference type="Gene3D" id="3.30.870.10">
    <property type="entry name" value="Endonuclease Chain A"/>
    <property type="match status" value="2"/>
</dbReference>
<proteinExistence type="predicted"/>
<evidence type="ECO:0000313" key="11">
    <source>
        <dbReference type="Proteomes" id="UP000839052"/>
    </source>
</evidence>
<dbReference type="PANTHER" id="PTHR21248:SF22">
    <property type="entry name" value="PHOSPHOLIPASE D"/>
    <property type="match status" value="1"/>
</dbReference>
<evidence type="ECO:0000313" key="10">
    <source>
        <dbReference type="EMBL" id="CAG9933497.1"/>
    </source>
</evidence>
<evidence type="ECO:0000256" key="7">
    <source>
        <dbReference type="ARBA" id="ARBA00023136"/>
    </source>
</evidence>
<evidence type="ECO:0000256" key="6">
    <source>
        <dbReference type="ARBA" id="ARBA00022989"/>
    </source>
</evidence>
<keyword evidence="11" id="KW-1185">Reference proteome</keyword>
<keyword evidence="7" id="KW-0472">Membrane</keyword>
<name>A0ABN8AL33_9PROT</name>
<keyword evidence="6" id="KW-1133">Transmembrane helix</keyword>
<dbReference type="InterPro" id="IPR001736">
    <property type="entry name" value="PLipase_D/transphosphatidylase"/>
</dbReference>
<accession>A0ABN8AL33</accession>
<evidence type="ECO:0000259" key="9">
    <source>
        <dbReference type="PROSITE" id="PS50035"/>
    </source>
</evidence>
<dbReference type="SUPFAM" id="SSF56024">
    <property type="entry name" value="Phospholipase D/nuclease"/>
    <property type="match status" value="2"/>
</dbReference>
<dbReference type="PROSITE" id="PS50035">
    <property type="entry name" value="PLD"/>
    <property type="match status" value="2"/>
</dbReference>
<dbReference type="Proteomes" id="UP000839052">
    <property type="component" value="Chromosome"/>
</dbReference>
<gene>
    <name evidence="10" type="ORF">NTG6680_2248</name>
</gene>
<dbReference type="CDD" id="cd09110">
    <property type="entry name" value="PLDc_CLS_1"/>
    <property type="match status" value="1"/>
</dbReference>
<evidence type="ECO:0000256" key="8">
    <source>
        <dbReference type="NCBIfam" id="TIGR04265"/>
    </source>
</evidence>
<dbReference type="SMART" id="SM00155">
    <property type="entry name" value="PLDc"/>
    <property type="match status" value="2"/>
</dbReference>